<keyword evidence="4 5" id="KW-0472">Membrane</keyword>
<organism evidence="6 7">
    <name type="scientific">Paracoccus chinensis</name>
    <dbReference type="NCBI Taxonomy" id="525640"/>
    <lineage>
        <taxon>Bacteria</taxon>
        <taxon>Pseudomonadati</taxon>
        <taxon>Pseudomonadota</taxon>
        <taxon>Alphaproteobacteria</taxon>
        <taxon>Rhodobacterales</taxon>
        <taxon>Paracoccaceae</taxon>
        <taxon>Paracoccus</taxon>
    </lineage>
</organism>
<sequence>MIPPSPELVVLGLSAILQAIQIALAGWSMGQDGLQQWNVGPRDGEPQFSARTGRLRRAVNNHFEALAFFTIAVVLVQFTQSNGGLTAACAWVYLIARALYVPAYALGWSPWRSLIFGVGFLATMLMILTALF</sequence>
<dbReference type="Proteomes" id="UP000199555">
    <property type="component" value="Unassembled WGS sequence"/>
</dbReference>
<dbReference type="GO" id="GO:0016020">
    <property type="term" value="C:membrane"/>
    <property type="evidence" value="ECO:0007669"/>
    <property type="project" value="UniProtKB-SubCell"/>
</dbReference>
<name>A0A1G9GG69_9RHOB</name>
<dbReference type="STRING" id="525640.SAMN04487971_10564"/>
<dbReference type="AlphaFoldDB" id="A0A1G9GG69"/>
<protein>
    <submittedName>
        <fullName evidence="6">Uncharacterized conserved protein, MAPEG superfamily</fullName>
    </submittedName>
</protein>
<evidence type="ECO:0000256" key="2">
    <source>
        <dbReference type="ARBA" id="ARBA00022692"/>
    </source>
</evidence>
<accession>A0A1G9GG69</accession>
<keyword evidence="2 5" id="KW-0812">Transmembrane</keyword>
<dbReference type="Pfam" id="PF01124">
    <property type="entry name" value="MAPEG"/>
    <property type="match status" value="1"/>
</dbReference>
<dbReference type="Gene3D" id="1.20.120.550">
    <property type="entry name" value="Membrane associated eicosanoid/glutathione metabolism-like domain"/>
    <property type="match status" value="1"/>
</dbReference>
<proteinExistence type="predicted"/>
<dbReference type="OrthoDB" id="7743618at2"/>
<dbReference type="PANTHER" id="PTHR35371">
    <property type="entry name" value="INNER MEMBRANE PROTEIN"/>
    <property type="match status" value="1"/>
</dbReference>
<dbReference type="PANTHER" id="PTHR35371:SF1">
    <property type="entry name" value="BLR7753 PROTEIN"/>
    <property type="match status" value="1"/>
</dbReference>
<evidence type="ECO:0000313" key="7">
    <source>
        <dbReference type="Proteomes" id="UP000199555"/>
    </source>
</evidence>
<evidence type="ECO:0000256" key="5">
    <source>
        <dbReference type="SAM" id="Phobius"/>
    </source>
</evidence>
<evidence type="ECO:0000256" key="1">
    <source>
        <dbReference type="ARBA" id="ARBA00004370"/>
    </source>
</evidence>
<reference evidence="7" key="1">
    <citation type="submission" date="2016-10" db="EMBL/GenBank/DDBJ databases">
        <authorList>
            <person name="Varghese N."/>
            <person name="Submissions S."/>
        </authorList>
    </citation>
    <scope>NUCLEOTIDE SEQUENCE [LARGE SCALE GENOMIC DNA]</scope>
    <source>
        <strain evidence="7">CGMCC 1.7655</strain>
    </source>
</reference>
<comment type="subcellular location">
    <subcellularLocation>
        <location evidence="1">Membrane</location>
    </subcellularLocation>
</comment>
<keyword evidence="7" id="KW-1185">Reference proteome</keyword>
<dbReference type="EMBL" id="FNGE01000005">
    <property type="protein sequence ID" value="SDK99592.1"/>
    <property type="molecule type" value="Genomic_DNA"/>
</dbReference>
<dbReference type="SUPFAM" id="SSF161084">
    <property type="entry name" value="MAPEG domain-like"/>
    <property type="match status" value="1"/>
</dbReference>
<feature type="transmembrane region" description="Helical" evidence="5">
    <location>
        <begin position="111"/>
        <end position="131"/>
    </location>
</feature>
<gene>
    <name evidence="6" type="ORF">SAMN04487971_10564</name>
</gene>
<evidence type="ECO:0000313" key="6">
    <source>
        <dbReference type="EMBL" id="SDK99592.1"/>
    </source>
</evidence>
<dbReference type="InterPro" id="IPR001129">
    <property type="entry name" value="Membr-assoc_MAPEG"/>
</dbReference>
<keyword evidence="3 5" id="KW-1133">Transmembrane helix</keyword>
<dbReference type="RefSeq" id="WP_090754156.1">
    <property type="nucleotide sequence ID" value="NZ_FNGE01000005.1"/>
</dbReference>
<evidence type="ECO:0000256" key="3">
    <source>
        <dbReference type="ARBA" id="ARBA00022989"/>
    </source>
</evidence>
<evidence type="ECO:0000256" key="4">
    <source>
        <dbReference type="ARBA" id="ARBA00023136"/>
    </source>
</evidence>
<dbReference type="InterPro" id="IPR023352">
    <property type="entry name" value="MAPEG-like_dom_sf"/>
</dbReference>